<feature type="region of interest" description="Disordered" evidence="1">
    <location>
        <begin position="1101"/>
        <end position="1122"/>
    </location>
</feature>
<gene>
    <name evidence="2" type="ORF">AWC38_SpisGene10101</name>
</gene>
<feature type="compositionally biased region" description="Polar residues" evidence="1">
    <location>
        <begin position="77"/>
        <end position="90"/>
    </location>
</feature>
<name>A0A2B4S9N9_STYPI</name>
<accession>A0A2B4S9N9</accession>
<feature type="region of interest" description="Disordered" evidence="1">
    <location>
        <begin position="379"/>
        <end position="449"/>
    </location>
</feature>
<keyword evidence="3" id="KW-1185">Reference proteome</keyword>
<proteinExistence type="predicted"/>
<evidence type="ECO:0000313" key="2">
    <source>
        <dbReference type="EMBL" id="PFX25252.1"/>
    </source>
</evidence>
<dbReference type="EMBL" id="LSMT01000155">
    <property type="protein sequence ID" value="PFX25252.1"/>
    <property type="molecule type" value="Genomic_DNA"/>
</dbReference>
<feature type="compositionally biased region" description="Basic and acidic residues" evidence="1">
    <location>
        <begin position="344"/>
        <end position="358"/>
    </location>
</feature>
<comment type="caution">
    <text evidence="2">The sequence shown here is derived from an EMBL/GenBank/DDBJ whole genome shotgun (WGS) entry which is preliminary data.</text>
</comment>
<evidence type="ECO:0000313" key="3">
    <source>
        <dbReference type="Proteomes" id="UP000225706"/>
    </source>
</evidence>
<sequence>MSNRPSRPIPELFRLGQFWLCVHKINNGLENQLLQRVNMQPQQKEGEHPFPSPTRKNEGPLLLCDVKKENSPKKETCINSSSSFNPSVKRSLTDSEHDMVPYHLKRFKQTKEDSASSENGGGISLSSKASLQQIVSEVARSLQRNNSVPAASFRRKKTFACGDSDGTSLHSVGIMDLQRQEKVFGSSPRLAMNAVQGKLDALPFSASCRGEKISKPQVKAAHPVLRTLNCRGSSINEGVAIDHDFFPKLVGVHSISSSSAFSPQKGAAGRFNQDFGSPLPKELSQKAITGDCLPVENAGNFKIGTLKYDSETDSDLVSPVSPNNNESEAFPLSQSNQNQSSDESLSRKDSKCHSQDKPRALPIIPLVLTTSIAPLVSTSPFMDANPPGGREKAKWPRQTSKQVAEISTAKSLSSCSPEDRDASVLAHTRHRPRKRKMAKNTETCSAPSHVSSTFMYSNRRNPRESPKNITSVNKQEFVDINRMAACGPPRKRYRRSSFPSKKPYDLLFNFTKPNGKSDLFLVVKDKVFAVERFDCEGESYLIHTNQKGKTAVLAKLPKVERLKLQINDRRGIRPEQQMVSGQLGTLQHPAKTSLSVSALNDSFYPEDARDTASSISSHQLDSDTIYRVIREKNIQGREQSLNNNSAVLSRGAPVRNDGRMKSDRHRSTMSLENRRLLLKQVLYGLRKEISNPKETLSVGKRSLLESAETRAKDRGIYVFSDTHSTPRCASSLYNRKRNQQSIVNPDNFDRYQESDAVYHRQQYSKSEVESSARETHTVGIGQQSFFENQPAREATYENFACGNTMPPCKRGTLHRRDSINHITHPCDSNERVLSTSGSVNILSRTSANDVINVAKIGASSRMYMYEKSPHIRQFRQLSELLLGDSYGKCSNNADPLAGNRAVESFRVAQAPLTPSEIEPVLLRIPNGGLNNDPKFTKKRPNPDTIGQQGAVLADTCHLLKQDRGRSKAIQQLLNGRNEIFQLHSNQTGHVGNALSTDFLQGRECSRHNTSTASEQNVLGHIASEGAAQKTPPPLEWQPMHALVRFQQRYLGDASRRGTTDVVNSREVVRPLDAERITAGDEGWESMELQRQRAAKHITDIPVNEGQGRSGNTQQIDSGAVPESSMPYNCYGLHDLDETEDPFEKNPRNDLTLRLQQEKESPPTFRQRVVKKGEWKKKCSCSPESKPKKNMSNVPDPDTAGVIVIDDD</sequence>
<dbReference type="AlphaFoldDB" id="A0A2B4S9N9"/>
<protein>
    <submittedName>
        <fullName evidence="2">Uncharacterized protein</fullName>
    </submittedName>
</protein>
<dbReference type="Proteomes" id="UP000225706">
    <property type="component" value="Unassembled WGS sequence"/>
</dbReference>
<feature type="compositionally biased region" description="Polar residues" evidence="1">
    <location>
        <begin position="440"/>
        <end position="449"/>
    </location>
</feature>
<dbReference type="OrthoDB" id="5984155at2759"/>
<reference evidence="3" key="1">
    <citation type="journal article" date="2017" name="bioRxiv">
        <title>Comparative analysis of the genomes of Stylophora pistillata and Acropora digitifera provides evidence for extensive differences between species of corals.</title>
        <authorList>
            <person name="Voolstra C.R."/>
            <person name="Li Y."/>
            <person name="Liew Y.J."/>
            <person name="Baumgarten S."/>
            <person name="Zoccola D."/>
            <person name="Flot J.-F."/>
            <person name="Tambutte S."/>
            <person name="Allemand D."/>
            <person name="Aranda M."/>
        </authorList>
    </citation>
    <scope>NUCLEOTIDE SEQUENCE [LARGE SCALE GENOMIC DNA]</scope>
</reference>
<feature type="compositionally biased region" description="Low complexity" evidence="1">
    <location>
        <begin position="332"/>
        <end position="343"/>
    </location>
</feature>
<feature type="region of interest" description="Disordered" evidence="1">
    <location>
        <begin position="40"/>
        <end position="59"/>
    </location>
</feature>
<feature type="region of interest" description="Disordered" evidence="1">
    <location>
        <begin position="312"/>
        <end position="358"/>
    </location>
</feature>
<organism evidence="2 3">
    <name type="scientific">Stylophora pistillata</name>
    <name type="common">Smooth cauliflower coral</name>
    <dbReference type="NCBI Taxonomy" id="50429"/>
    <lineage>
        <taxon>Eukaryota</taxon>
        <taxon>Metazoa</taxon>
        <taxon>Cnidaria</taxon>
        <taxon>Anthozoa</taxon>
        <taxon>Hexacorallia</taxon>
        <taxon>Scleractinia</taxon>
        <taxon>Astrocoeniina</taxon>
        <taxon>Pocilloporidae</taxon>
        <taxon>Stylophora</taxon>
    </lineage>
</organism>
<feature type="region of interest" description="Disordered" evidence="1">
    <location>
        <begin position="75"/>
        <end position="96"/>
    </location>
</feature>
<feature type="region of interest" description="Disordered" evidence="1">
    <location>
        <begin position="1152"/>
        <end position="1207"/>
    </location>
</feature>
<evidence type="ECO:0000256" key="1">
    <source>
        <dbReference type="SAM" id="MobiDB-lite"/>
    </source>
</evidence>
<feature type="compositionally biased region" description="Basic residues" evidence="1">
    <location>
        <begin position="427"/>
        <end position="438"/>
    </location>
</feature>